<reference evidence="1 2" key="1">
    <citation type="submission" date="2024-02" db="EMBL/GenBank/DDBJ databases">
        <title>Deinococcus aluminii NBRC 112889.</title>
        <authorList>
            <person name="Ichikawa N."/>
            <person name="Katano-Makiyama Y."/>
            <person name="Hidaka K."/>
        </authorList>
    </citation>
    <scope>NUCLEOTIDE SEQUENCE [LARGE SCALE GENOMIC DNA]</scope>
    <source>
        <strain evidence="1 2">NBRC 112889</strain>
    </source>
</reference>
<sequence length="449" mass="48122">MPQEPPERHLRLVLDDDLNLDAASVGAYAGWRAALAEAARAGPPPRVLLAAHGGLVSQTSGEAFAGHVRELDGAGWTVTFITRTGLEEALDRLTNTHLFSGLVRVVGQLLGLYRRSDPAAFFPLGAFSGNASGPVTAPALDAQARAREQRLLADLQGLIGSAGDSAEVRALVEHWRTDPASLRSAVKSAAQQTGVLLGQHTWRAVQPAVAPLLQGTDRGQVSLSVQELGTALATTAAAAADPNALEAYLVEQVIRTVFPPPRTLWEQMKERMAALVRPGAVGTTLLGFLDGLPPVRVTLVGHSLGGILLDHLERVAATLTPLRERVGGVVYLAPANTLAFARQTPRLPHARYALMGLTDAEERTEVGQISPLIAGLYPRTVLYLISNALEDQRDTPLLGMQRYLTADSFRGRFQTVTWVPTPQIRHFTHTGFLSDPAIRAWVRGQLGLA</sequence>
<gene>
    <name evidence="1" type="ORF">Dalu01_00957</name>
</gene>
<dbReference type="RefSeq" id="WP_345451807.1">
    <property type="nucleotide sequence ID" value="NZ_BAABRV010000002.1"/>
</dbReference>
<accession>A0ABP9XDA5</accession>
<evidence type="ECO:0000313" key="2">
    <source>
        <dbReference type="Proteomes" id="UP001404956"/>
    </source>
</evidence>
<dbReference type="Proteomes" id="UP001404956">
    <property type="component" value="Unassembled WGS sequence"/>
</dbReference>
<keyword evidence="2" id="KW-1185">Reference proteome</keyword>
<dbReference type="Gene3D" id="3.40.50.1820">
    <property type="entry name" value="alpha/beta hydrolase"/>
    <property type="match status" value="1"/>
</dbReference>
<comment type="caution">
    <text evidence="1">The sequence shown here is derived from an EMBL/GenBank/DDBJ whole genome shotgun (WGS) entry which is preliminary data.</text>
</comment>
<dbReference type="EMBL" id="BAABRV010000002">
    <property type="protein sequence ID" value="GAA5532568.1"/>
    <property type="molecule type" value="Genomic_DNA"/>
</dbReference>
<dbReference type="InterPro" id="IPR029058">
    <property type="entry name" value="AB_hydrolase_fold"/>
</dbReference>
<organism evidence="1 2">
    <name type="scientific">Deinococcus aluminii</name>
    <dbReference type="NCBI Taxonomy" id="1656885"/>
    <lineage>
        <taxon>Bacteria</taxon>
        <taxon>Thermotogati</taxon>
        <taxon>Deinococcota</taxon>
        <taxon>Deinococci</taxon>
        <taxon>Deinococcales</taxon>
        <taxon>Deinococcaceae</taxon>
        <taxon>Deinococcus</taxon>
    </lineage>
</organism>
<name>A0ABP9XDA5_9DEIO</name>
<dbReference type="SUPFAM" id="SSF53474">
    <property type="entry name" value="alpha/beta-Hydrolases"/>
    <property type="match status" value="1"/>
</dbReference>
<evidence type="ECO:0000313" key="1">
    <source>
        <dbReference type="EMBL" id="GAA5532568.1"/>
    </source>
</evidence>
<protein>
    <recommendedName>
        <fullName evidence="3">Alpha/beta hydrolase</fullName>
    </recommendedName>
</protein>
<evidence type="ECO:0008006" key="3">
    <source>
        <dbReference type="Google" id="ProtNLM"/>
    </source>
</evidence>
<proteinExistence type="predicted"/>